<name>A0A4R4JVF2_9BACT</name>
<feature type="domain" description="HTH luxR-type" evidence="1">
    <location>
        <begin position="67"/>
        <end position="132"/>
    </location>
</feature>
<evidence type="ECO:0000259" key="1">
    <source>
        <dbReference type="PROSITE" id="PS50043"/>
    </source>
</evidence>
<dbReference type="InterPro" id="IPR036388">
    <property type="entry name" value="WH-like_DNA-bd_sf"/>
</dbReference>
<gene>
    <name evidence="2" type="ORF">EZE20_22985</name>
</gene>
<dbReference type="CDD" id="cd06170">
    <property type="entry name" value="LuxR_C_like"/>
    <property type="match status" value="1"/>
</dbReference>
<dbReference type="InterPro" id="IPR000792">
    <property type="entry name" value="Tscrpt_reg_LuxR_C"/>
</dbReference>
<comment type="caution">
    <text evidence="2">The sequence shown here is derived from an EMBL/GenBank/DDBJ whole genome shotgun (WGS) entry which is preliminary data.</text>
</comment>
<dbReference type="OrthoDB" id="795989at2"/>
<evidence type="ECO:0000313" key="3">
    <source>
        <dbReference type="Proteomes" id="UP000295706"/>
    </source>
</evidence>
<dbReference type="SUPFAM" id="SSF46894">
    <property type="entry name" value="C-terminal effector domain of the bipartite response regulators"/>
    <property type="match status" value="1"/>
</dbReference>
<dbReference type="Gene3D" id="1.10.10.10">
    <property type="entry name" value="Winged helix-like DNA-binding domain superfamily/Winged helix DNA-binding domain"/>
    <property type="match status" value="1"/>
</dbReference>
<dbReference type="RefSeq" id="WP_132122195.1">
    <property type="nucleotide sequence ID" value="NZ_SMJU01000022.1"/>
</dbReference>
<dbReference type="Pfam" id="PF00196">
    <property type="entry name" value="GerE"/>
    <property type="match status" value="1"/>
</dbReference>
<dbReference type="AlphaFoldDB" id="A0A4R4JVF2"/>
<dbReference type="EMBL" id="SMJU01000022">
    <property type="protein sequence ID" value="TDB58688.1"/>
    <property type="molecule type" value="Genomic_DNA"/>
</dbReference>
<organism evidence="2 3">
    <name type="scientific">Arundinibacter roseus</name>
    <dbReference type="NCBI Taxonomy" id="2070510"/>
    <lineage>
        <taxon>Bacteria</taxon>
        <taxon>Pseudomonadati</taxon>
        <taxon>Bacteroidota</taxon>
        <taxon>Cytophagia</taxon>
        <taxon>Cytophagales</taxon>
        <taxon>Spirosomataceae</taxon>
        <taxon>Arundinibacter</taxon>
    </lineage>
</organism>
<accession>A0A4R4JVF2</accession>
<dbReference type="GO" id="GO:0003677">
    <property type="term" value="F:DNA binding"/>
    <property type="evidence" value="ECO:0007669"/>
    <property type="project" value="InterPro"/>
</dbReference>
<proteinExistence type="predicted"/>
<dbReference type="Proteomes" id="UP000295706">
    <property type="component" value="Unassembled WGS sequence"/>
</dbReference>
<dbReference type="PROSITE" id="PS50043">
    <property type="entry name" value="HTH_LUXR_2"/>
    <property type="match status" value="1"/>
</dbReference>
<dbReference type="InterPro" id="IPR016032">
    <property type="entry name" value="Sig_transdc_resp-reg_C-effctor"/>
</dbReference>
<evidence type="ECO:0000313" key="2">
    <source>
        <dbReference type="EMBL" id="TDB58688.1"/>
    </source>
</evidence>
<sequence length="145" mass="16780">MKAPSPTSERKIILTVPLNVPLERLIEALQQNFVIEIEEVNSFKLISRNPVPQSEFHTVEFQDATNSFQASVSLKKKEFEILKLLARGYSYGQISAFLQISLNGVRYYIKKLYKALDVQNAREAANWYHECHKNLQSYPANEFQE</sequence>
<protein>
    <submittedName>
        <fullName evidence="2">Helix-turn-helix transcriptional regulator</fullName>
    </submittedName>
</protein>
<keyword evidence="3" id="KW-1185">Reference proteome</keyword>
<dbReference type="GO" id="GO:0006355">
    <property type="term" value="P:regulation of DNA-templated transcription"/>
    <property type="evidence" value="ECO:0007669"/>
    <property type="project" value="InterPro"/>
</dbReference>
<reference evidence="2 3" key="1">
    <citation type="submission" date="2019-02" db="EMBL/GenBank/DDBJ databases">
        <title>Arundinibacter roseus gen. nov., sp. nov., a new member of the family Cytophagaceae.</title>
        <authorList>
            <person name="Szuroczki S."/>
            <person name="Khayer B."/>
            <person name="Sproer C."/>
            <person name="Toumi M."/>
            <person name="Szabo A."/>
            <person name="Felfoldi T."/>
            <person name="Schumann P."/>
            <person name="Toth E."/>
        </authorList>
    </citation>
    <scope>NUCLEOTIDE SEQUENCE [LARGE SCALE GENOMIC DNA]</scope>
    <source>
        <strain evidence="2 3">DMA-k-7a</strain>
    </source>
</reference>
<dbReference type="SMART" id="SM00421">
    <property type="entry name" value="HTH_LUXR"/>
    <property type="match status" value="1"/>
</dbReference>